<sequence length="323" mass="34736">MTAAQSKLYSDDVSLIVVLLDTNPFFWAASTSGNLPFSNFLNQVIPFLNSLLLLNQHNQVVLIATGVNSCDYIYDSAEAGGRNSIDAANVAAISSTILNRLENFVTKDARLAKGSDKAAAGGNGISSLLSGSLSIALCYIQRVFRSGARHPEPRILCLQGSPDGPEQYVAVMNAIFSAQRSMLAMDGCGDASVQKIILPSPFLPPFAMVPIDSCIVGPQHSAFLQQASYITGGVYLKPQHLDGLFQYLAAVFASDLQSRSFLRLPKPVGVDFRASCFCHKKTIDMGYVCSVCLSIFCKHQKMCSTCGSDLNQSPPDSTRVSRS</sequence>
<accession>A0A6P5F6L2</accession>
<dbReference type="PANTHER" id="PTHR12831:SF0">
    <property type="entry name" value="GENERAL TRANSCRIPTION FACTOR IIH SUBUNIT 3"/>
    <property type="match status" value="1"/>
</dbReference>
<dbReference type="InterPro" id="IPR036465">
    <property type="entry name" value="vWFA_dom_sf"/>
</dbReference>
<dbReference type="GO" id="GO:0008270">
    <property type="term" value="F:zinc ion binding"/>
    <property type="evidence" value="ECO:0007669"/>
    <property type="project" value="UniProtKB-KW"/>
</dbReference>
<dbReference type="GO" id="GO:0006355">
    <property type="term" value="P:regulation of DNA-templated transcription"/>
    <property type="evidence" value="ECO:0007669"/>
    <property type="project" value="InterPro"/>
</dbReference>
<keyword evidence="5 11" id="KW-0863">Zinc-finger</keyword>
<dbReference type="Pfam" id="PF03850">
    <property type="entry name" value="Tfb4"/>
    <property type="match status" value="2"/>
</dbReference>
<evidence type="ECO:0000256" key="3">
    <source>
        <dbReference type="ARBA" id="ARBA00022723"/>
    </source>
</evidence>
<evidence type="ECO:0000256" key="1">
    <source>
        <dbReference type="ARBA" id="ARBA00004123"/>
    </source>
</evidence>
<dbReference type="GO" id="GO:0000439">
    <property type="term" value="C:transcription factor TFIIH core complex"/>
    <property type="evidence" value="ECO:0007669"/>
    <property type="project" value="UniProtKB-UniRule"/>
</dbReference>
<dbReference type="GO" id="GO:0005675">
    <property type="term" value="C:transcription factor TFIIH holo complex"/>
    <property type="evidence" value="ECO:0007669"/>
    <property type="project" value="UniProtKB-UniRule"/>
</dbReference>
<dbReference type="PANTHER" id="PTHR12831">
    <property type="entry name" value="TRANSCRIPTION INITIATION FACTOR IIH TFIIH , POLYPEPTIDE 3-RELATED"/>
    <property type="match status" value="1"/>
</dbReference>
<reference evidence="12" key="1">
    <citation type="journal article" date="2015" name="Nat. Genet.">
        <title>The pineapple genome and the evolution of CAM photosynthesis.</title>
        <authorList>
            <person name="Ming R."/>
            <person name="VanBuren R."/>
            <person name="Wai C.M."/>
            <person name="Tang H."/>
            <person name="Schatz M.C."/>
            <person name="Bowers J.E."/>
            <person name="Lyons E."/>
            <person name="Wang M.L."/>
            <person name="Chen J."/>
            <person name="Biggers E."/>
            <person name="Zhang J."/>
            <person name="Huang L."/>
            <person name="Zhang L."/>
            <person name="Miao W."/>
            <person name="Zhang J."/>
            <person name="Ye Z."/>
            <person name="Miao C."/>
            <person name="Lin Z."/>
            <person name="Wang H."/>
            <person name="Zhou H."/>
            <person name="Yim W.C."/>
            <person name="Priest H.D."/>
            <person name="Zheng C."/>
            <person name="Woodhouse M."/>
            <person name="Edger P.P."/>
            <person name="Guyot R."/>
            <person name="Guo H.B."/>
            <person name="Guo H."/>
            <person name="Zheng G."/>
            <person name="Singh R."/>
            <person name="Sharma A."/>
            <person name="Min X."/>
            <person name="Zheng Y."/>
            <person name="Lee H."/>
            <person name="Gurtowski J."/>
            <person name="Sedlazeck F.J."/>
            <person name="Harkess A."/>
            <person name="McKain M.R."/>
            <person name="Liao Z."/>
            <person name="Fang J."/>
            <person name="Liu J."/>
            <person name="Zhang X."/>
            <person name="Zhang Q."/>
            <person name="Hu W."/>
            <person name="Qin Y."/>
            <person name="Wang K."/>
            <person name="Chen L.Y."/>
            <person name="Shirley N."/>
            <person name="Lin Y.R."/>
            <person name="Liu L.Y."/>
            <person name="Hernandez A.G."/>
            <person name="Wright C.L."/>
            <person name="Bulone V."/>
            <person name="Tuskan G.A."/>
            <person name="Heath K."/>
            <person name="Zee F."/>
            <person name="Moore P.H."/>
            <person name="Sunkar R."/>
            <person name="Leebens-Mack J.H."/>
            <person name="Mockler T."/>
            <person name="Bennetzen J.L."/>
            <person name="Freeling M."/>
            <person name="Sankoff D."/>
            <person name="Paterson A.H."/>
            <person name="Zhu X."/>
            <person name="Yang X."/>
            <person name="Smith J.A."/>
            <person name="Cushman J.C."/>
            <person name="Paull R.E."/>
            <person name="Yu Q."/>
        </authorList>
    </citation>
    <scope>NUCLEOTIDE SEQUENCE [LARGE SCALE GENOMIC DNA]</scope>
    <source>
        <strain evidence="12">cv. F153</strain>
    </source>
</reference>
<comment type="similarity">
    <text evidence="2 11">Belongs to the TFB4 family.</text>
</comment>
<dbReference type="Proteomes" id="UP000515123">
    <property type="component" value="Linkage group 7"/>
</dbReference>
<evidence type="ECO:0000313" key="12">
    <source>
        <dbReference type="Proteomes" id="UP000515123"/>
    </source>
</evidence>
<keyword evidence="4 11" id="KW-0227">DNA damage</keyword>
<comment type="subunit">
    <text evidence="11">Component of the 7-subunit TFIIH core complex composed of XPB, XPD, TFB1/GTF2H1, GTF2H2/P44, TFB4/GTF2H3, TFB2/GTF2H4 and TFB5/GTF2H5, which is active in NER. The core complex associates with the 3-subunit CDK-activating kinase (CAK) module composed of CYCH1/cyclin H1, CDKD and MAT1/At4g30820 to form the 10-subunit holoenzyme (holo-TFIIH) active in transcription.</text>
</comment>
<evidence type="ECO:0000256" key="9">
    <source>
        <dbReference type="ARBA" id="ARBA00023204"/>
    </source>
</evidence>
<keyword evidence="9 11" id="KW-0234">DNA repair</keyword>
<comment type="subcellular location">
    <subcellularLocation>
        <location evidence="1 11">Nucleus</location>
    </subcellularLocation>
</comment>
<gene>
    <name evidence="13" type="primary">LOC109712602</name>
</gene>
<evidence type="ECO:0000313" key="13">
    <source>
        <dbReference type="RefSeq" id="XP_020091836.1"/>
    </source>
</evidence>
<evidence type="ECO:0000256" key="4">
    <source>
        <dbReference type="ARBA" id="ARBA00022763"/>
    </source>
</evidence>
<organism evidence="12 13">
    <name type="scientific">Ananas comosus</name>
    <name type="common">Pineapple</name>
    <name type="synonym">Ananas ananas</name>
    <dbReference type="NCBI Taxonomy" id="4615"/>
    <lineage>
        <taxon>Eukaryota</taxon>
        <taxon>Viridiplantae</taxon>
        <taxon>Streptophyta</taxon>
        <taxon>Embryophyta</taxon>
        <taxon>Tracheophyta</taxon>
        <taxon>Spermatophyta</taxon>
        <taxon>Magnoliopsida</taxon>
        <taxon>Liliopsida</taxon>
        <taxon>Poales</taxon>
        <taxon>Bromeliaceae</taxon>
        <taxon>Bromelioideae</taxon>
        <taxon>Ananas</taxon>
    </lineage>
</organism>
<comment type="function">
    <text evidence="11">Component of the general transcription and DNA repair factor IIH (TFIIH) core complex, which is involved in general and transcription-coupled nucleotide excision repair (NER) of damaged DNA and, when complexed to CAK, in RNA transcription by RNA polymerase II. In NER, TFIIH acts by opening DNA around the lesion to allow the excision of the damaged oligonucleotide and its replacement by a new DNA fragment. In transcription, TFIIH has an essential role in transcription initiation. When the pre-initiation complex (PIC) has been established, TFIIH is required for promoter opening and promoter escape. Phosphorylation of the C-terminal tail (CTD) of the largest subunit of RNA polymerase II by the kinase module CAK controls the initiation of transcription.</text>
</comment>
<keyword evidence="6 11" id="KW-0862">Zinc</keyword>
<keyword evidence="10 11" id="KW-0539">Nucleus</keyword>
<proteinExistence type="inferred from homology"/>
<dbReference type="RefSeq" id="XP_020091836.1">
    <property type="nucleotide sequence ID" value="XM_020236247.1"/>
</dbReference>
<evidence type="ECO:0000256" key="8">
    <source>
        <dbReference type="ARBA" id="ARBA00023163"/>
    </source>
</evidence>
<evidence type="ECO:0000256" key="5">
    <source>
        <dbReference type="ARBA" id="ARBA00022771"/>
    </source>
</evidence>
<dbReference type="AlphaFoldDB" id="A0A6P5F6L2"/>
<name>A0A6P5F6L2_ANACO</name>
<keyword evidence="3 11" id="KW-0479">Metal-binding</keyword>
<keyword evidence="7 11" id="KW-0805">Transcription regulation</keyword>
<keyword evidence="8 11" id="KW-0804">Transcription</keyword>
<reference evidence="13" key="2">
    <citation type="submission" date="2025-08" db="UniProtKB">
        <authorList>
            <consortium name="RefSeq"/>
        </authorList>
    </citation>
    <scope>IDENTIFICATION</scope>
    <source>
        <tissue evidence="13">Leaf</tissue>
    </source>
</reference>
<evidence type="ECO:0000256" key="7">
    <source>
        <dbReference type="ARBA" id="ARBA00023015"/>
    </source>
</evidence>
<protein>
    <recommendedName>
        <fullName evidence="11">General transcription and DNA repair factor IIH subunit TFB4</fullName>
    </recommendedName>
    <alternativeName>
        <fullName evidence="11">RNA polymerase II transcription factor B subunit 4</fullName>
    </alternativeName>
</protein>
<dbReference type="Gene3D" id="3.40.50.410">
    <property type="entry name" value="von Willebrand factor, type A domain"/>
    <property type="match status" value="1"/>
</dbReference>
<dbReference type="OrthoDB" id="17307at2759"/>
<keyword evidence="12" id="KW-1185">Reference proteome</keyword>
<dbReference type="GeneID" id="109712602"/>
<evidence type="ECO:0000256" key="11">
    <source>
        <dbReference type="RuleBase" id="RU368090"/>
    </source>
</evidence>
<evidence type="ECO:0000256" key="2">
    <source>
        <dbReference type="ARBA" id="ARBA00005273"/>
    </source>
</evidence>
<dbReference type="GO" id="GO:0006289">
    <property type="term" value="P:nucleotide-excision repair"/>
    <property type="evidence" value="ECO:0007669"/>
    <property type="project" value="UniProtKB-UniRule"/>
</dbReference>
<evidence type="ECO:0000256" key="6">
    <source>
        <dbReference type="ARBA" id="ARBA00022833"/>
    </source>
</evidence>
<dbReference type="InterPro" id="IPR004600">
    <property type="entry name" value="TFIIH_Tfb4/GTF2H3"/>
</dbReference>
<evidence type="ECO:0000256" key="10">
    <source>
        <dbReference type="ARBA" id="ARBA00023242"/>
    </source>
</evidence>